<dbReference type="HAMAP" id="MF_00480_B">
    <property type="entry name" value="Ribosomal_uS7_B"/>
    <property type="match status" value="1"/>
</dbReference>
<feature type="domain" description="Small ribosomal subunit protein uS7" evidence="9">
    <location>
        <begin position="2"/>
        <end position="149"/>
    </location>
</feature>
<dbReference type="GO" id="GO:0000049">
    <property type="term" value="F:tRNA binding"/>
    <property type="evidence" value="ECO:0007669"/>
    <property type="project" value="UniProtKB-UniRule"/>
</dbReference>
<dbReference type="Gene3D" id="1.10.455.10">
    <property type="entry name" value="Ribosomal protein S7 domain"/>
    <property type="match status" value="1"/>
</dbReference>
<evidence type="ECO:0000256" key="1">
    <source>
        <dbReference type="ARBA" id="ARBA00007151"/>
    </source>
</evidence>
<accession>A0A285RME5</accession>
<keyword evidence="3 7" id="KW-0699">rRNA-binding</keyword>
<keyword evidence="5 7" id="KW-0689">Ribosomal protein</keyword>
<dbReference type="FunFam" id="1.10.455.10:FF:000001">
    <property type="entry name" value="30S ribosomal protein S7"/>
    <property type="match status" value="1"/>
</dbReference>
<dbReference type="GO" id="GO:0015935">
    <property type="term" value="C:small ribosomal subunit"/>
    <property type="evidence" value="ECO:0007669"/>
    <property type="project" value="InterPro"/>
</dbReference>
<name>A0A285RME5_9RHOB</name>
<keyword evidence="2 7" id="KW-0820">tRNA-binding</keyword>
<dbReference type="PIRSF" id="PIRSF002122">
    <property type="entry name" value="RPS7p_RPS7a_RPS5e_RPS7o"/>
    <property type="match status" value="1"/>
</dbReference>
<dbReference type="InterPro" id="IPR023798">
    <property type="entry name" value="Ribosomal_uS7_dom"/>
</dbReference>
<dbReference type="Proteomes" id="UP000219111">
    <property type="component" value="Unassembled WGS sequence"/>
</dbReference>
<evidence type="ECO:0000313" key="10">
    <source>
        <dbReference type="EMBL" id="SOB94868.1"/>
    </source>
</evidence>
<proteinExistence type="inferred from homology"/>
<dbReference type="InterPro" id="IPR005717">
    <property type="entry name" value="Ribosomal_uS7_bac/org-type"/>
</dbReference>
<keyword evidence="4 7" id="KW-0694">RNA-binding</keyword>
<evidence type="ECO:0000256" key="3">
    <source>
        <dbReference type="ARBA" id="ARBA00022730"/>
    </source>
</evidence>
<comment type="subunit">
    <text evidence="7">Part of the 30S ribosomal subunit. Contacts proteins S9 and S11.</text>
</comment>
<dbReference type="InterPro" id="IPR000235">
    <property type="entry name" value="Ribosomal_uS7"/>
</dbReference>
<evidence type="ECO:0000259" key="9">
    <source>
        <dbReference type="Pfam" id="PF00177"/>
    </source>
</evidence>
<protein>
    <recommendedName>
        <fullName evidence="7">Small ribosomal subunit protein uS7</fullName>
    </recommendedName>
</protein>
<comment type="function">
    <text evidence="7">One of the primary rRNA binding proteins, it binds directly to 16S rRNA where it nucleates assembly of the head domain of the 30S subunit. Is located at the subunit interface close to the decoding center, probably blocks exit of the E-site tRNA.</text>
</comment>
<evidence type="ECO:0000256" key="4">
    <source>
        <dbReference type="ARBA" id="ARBA00022884"/>
    </source>
</evidence>
<dbReference type="OrthoDB" id="9807653at2"/>
<dbReference type="GO" id="GO:0006412">
    <property type="term" value="P:translation"/>
    <property type="evidence" value="ECO:0007669"/>
    <property type="project" value="UniProtKB-UniRule"/>
</dbReference>
<keyword evidence="6 7" id="KW-0687">Ribonucleoprotein</keyword>
<comment type="similarity">
    <text evidence="1 7 8">Belongs to the universal ribosomal protein uS7 family.</text>
</comment>
<reference evidence="11" key="1">
    <citation type="submission" date="2017-08" db="EMBL/GenBank/DDBJ databases">
        <authorList>
            <person name="Varghese N."/>
            <person name="Submissions S."/>
        </authorList>
    </citation>
    <scope>NUCLEOTIDE SEQUENCE [LARGE SCALE GENOMIC DNA]</scope>
    <source>
        <strain evidence="11">JA276</strain>
    </source>
</reference>
<dbReference type="Pfam" id="PF00177">
    <property type="entry name" value="Ribosomal_S7"/>
    <property type="match status" value="1"/>
</dbReference>
<evidence type="ECO:0000256" key="7">
    <source>
        <dbReference type="HAMAP-Rule" id="MF_00480"/>
    </source>
</evidence>
<dbReference type="GO" id="GO:0003735">
    <property type="term" value="F:structural constituent of ribosome"/>
    <property type="evidence" value="ECO:0007669"/>
    <property type="project" value="InterPro"/>
</dbReference>
<sequence>MSRRHAAEKREVLPDAKYGDRVLTKFMNNLMIDGKKSVAERIVYNALERIEVRAKRAPVEVFHEALDNVKPAVEVRSRRVGGATYQVPVEVRPTRREALAIRWLITAAKNRNENTMEERLAGELLDAMNSRGSAVKKREDTHKMADANKAFSHYRW</sequence>
<dbReference type="NCBIfam" id="TIGR01029">
    <property type="entry name" value="rpsG_bact"/>
    <property type="match status" value="1"/>
</dbReference>
<dbReference type="GO" id="GO:0019843">
    <property type="term" value="F:rRNA binding"/>
    <property type="evidence" value="ECO:0007669"/>
    <property type="project" value="UniProtKB-UniRule"/>
</dbReference>
<dbReference type="AlphaFoldDB" id="A0A285RME5"/>
<organism evidence="10 11">
    <name type="scientific">Rhodobacter maris</name>
    <dbReference type="NCBI Taxonomy" id="446682"/>
    <lineage>
        <taxon>Bacteria</taxon>
        <taxon>Pseudomonadati</taxon>
        <taxon>Pseudomonadota</taxon>
        <taxon>Alphaproteobacteria</taxon>
        <taxon>Rhodobacterales</taxon>
        <taxon>Rhodobacter group</taxon>
        <taxon>Rhodobacter</taxon>
    </lineage>
</organism>
<evidence type="ECO:0000256" key="6">
    <source>
        <dbReference type="ARBA" id="ARBA00023274"/>
    </source>
</evidence>
<evidence type="ECO:0000256" key="2">
    <source>
        <dbReference type="ARBA" id="ARBA00022555"/>
    </source>
</evidence>
<evidence type="ECO:0000313" key="11">
    <source>
        <dbReference type="Proteomes" id="UP000219111"/>
    </source>
</evidence>
<dbReference type="CDD" id="cd14869">
    <property type="entry name" value="uS7_Bacteria"/>
    <property type="match status" value="1"/>
</dbReference>
<gene>
    <name evidence="7" type="primary">rpsG</name>
    <name evidence="10" type="ORF">SAMN05877831_101673</name>
</gene>
<keyword evidence="11" id="KW-1185">Reference proteome</keyword>
<evidence type="ECO:0000256" key="8">
    <source>
        <dbReference type="RuleBase" id="RU003619"/>
    </source>
</evidence>
<dbReference type="InterPro" id="IPR036823">
    <property type="entry name" value="Ribosomal_uS7_dom_sf"/>
</dbReference>
<dbReference type="PROSITE" id="PS00052">
    <property type="entry name" value="RIBOSOMAL_S7"/>
    <property type="match status" value="1"/>
</dbReference>
<dbReference type="PANTHER" id="PTHR11205">
    <property type="entry name" value="RIBOSOMAL PROTEIN S7"/>
    <property type="match status" value="1"/>
</dbReference>
<dbReference type="RefSeq" id="WP_097068648.1">
    <property type="nucleotide sequence ID" value="NZ_OBMT01000001.1"/>
</dbReference>
<dbReference type="InterPro" id="IPR020606">
    <property type="entry name" value="Ribosomal_uS7_CS"/>
</dbReference>
<evidence type="ECO:0000256" key="5">
    <source>
        <dbReference type="ARBA" id="ARBA00022980"/>
    </source>
</evidence>
<dbReference type="EMBL" id="OBMT01000001">
    <property type="protein sequence ID" value="SOB94868.1"/>
    <property type="molecule type" value="Genomic_DNA"/>
</dbReference>
<dbReference type="SUPFAM" id="SSF47973">
    <property type="entry name" value="Ribosomal protein S7"/>
    <property type="match status" value="1"/>
</dbReference>